<feature type="binding site" evidence="7">
    <location>
        <begin position="111"/>
        <end position="117"/>
    </location>
    <ligand>
        <name>ATP</name>
        <dbReference type="ChEBI" id="CHEBI:30616"/>
    </ligand>
</feature>
<evidence type="ECO:0000256" key="6">
    <source>
        <dbReference type="ARBA" id="ARBA00022840"/>
    </source>
</evidence>
<dbReference type="GO" id="GO:0051301">
    <property type="term" value="P:cell division"/>
    <property type="evidence" value="ECO:0007669"/>
    <property type="project" value="UniProtKB-KW"/>
</dbReference>
<dbReference type="GO" id="GO:0005737">
    <property type="term" value="C:cytoplasm"/>
    <property type="evidence" value="ECO:0007669"/>
    <property type="project" value="UniProtKB-SubCell"/>
</dbReference>
<keyword evidence="6 7" id="KW-0067">ATP-binding</keyword>
<dbReference type="PANTHER" id="PTHR43692">
    <property type="entry name" value="UDP-N-ACETYLMURAMOYLALANINE--D-GLUTAMATE LIGASE"/>
    <property type="match status" value="1"/>
</dbReference>
<dbReference type="Pfam" id="PF02875">
    <property type="entry name" value="Mur_ligase_C"/>
    <property type="match status" value="1"/>
</dbReference>
<evidence type="ECO:0000259" key="9">
    <source>
        <dbReference type="Pfam" id="PF02875"/>
    </source>
</evidence>
<evidence type="ECO:0000313" key="12">
    <source>
        <dbReference type="Proteomes" id="UP000253250"/>
    </source>
</evidence>
<keyword evidence="7 8" id="KW-0573">Peptidoglycan synthesis</keyword>
<comment type="function">
    <text evidence="7 8">Cell wall formation. Catalyzes the addition of glutamate to the nucleotide precursor UDP-N-acetylmuramoyl-L-alanine (UMA).</text>
</comment>
<evidence type="ECO:0000256" key="7">
    <source>
        <dbReference type="HAMAP-Rule" id="MF_00639"/>
    </source>
</evidence>
<dbReference type="InterPro" id="IPR013221">
    <property type="entry name" value="Mur_ligase_cen"/>
</dbReference>
<dbReference type="EMBL" id="PSYR01000002">
    <property type="protein sequence ID" value="RCN56645.1"/>
    <property type="molecule type" value="Genomic_DNA"/>
</dbReference>
<dbReference type="EC" id="6.3.2.9" evidence="7 8"/>
<keyword evidence="7 8" id="KW-0961">Cell wall biogenesis/degradation</keyword>
<dbReference type="AlphaFoldDB" id="A0A1C2G4C5"/>
<keyword evidence="5 7" id="KW-0547">Nucleotide-binding</keyword>
<keyword evidence="7 8" id="KW-0133">Cell shape</keyword>
<dbReference type="GO" id="GO:0005524">
    <property type="term" value="F:ATP binding"/>
    <property type="evidence" value="ECO:0007669"/>
    <property type="project" value="UniProtKB-UniRule"/>
</dbReference>
<sequence>MTRRAVVLGLGETGLSCVDYLRAQGYEVTVCDTRPAPLLLPSLRARHPQVPVLLGDFRKDILIGTDLLVVSPGLSLKEPAIAAARRMGVAVVGDIELFARACLAPVIAITGSNGKSTVTTLVGAMLARAGLKVAVGGNIGIPALSLLDQPVPDVYVLELSSFQLETTESLNAQAATVLNISPDHMDRYDDLSEYAHAKARIFGGVGRMVVNRDDPWVIAMAHEDREVVTFGLGRPIGHDFGLIDHAGASWLAYGRQPLMPEAAVPIPGRHNVANVLAAFALATAATRDLAAMTEAVQTFQGLAHRTQIVGRCDGIDWIDDSKGTNVGATAAAMAGLSGPVVLIAGGDGKGADFAPLAAAVRAKARAVVLIGRDAARIEEALHGCCPIVHARDMDEAVLMAREQAQAGDQVLLSPACASFDMFRNYAHRGEVFVDAVQRLVVQGSGGVHG</sequence>
<dbReference type="Proteomes" id="UP000253250">
    <property type="component" value="Unassembled WGS sequence"/>
</dbReference>
<dbReference type="Gene3D" id="3.40.1190.10">
    <property type="entry name" value="Mur-like, catalytic domain"/>
    <property type="match status" value="1"/>
</dbReference>
<evidence type="ECO:0000256" key="8">
    <source>
        <dbReference type="RuleBase" id="RU003664"/>
    </source>
</evidence>
<evidence type="ECO:0000256" key="1">
    <source>
        <dbReference type="ARBA" id="ARBA00004496"/>
    </source>
</evidence>
<name>A0A1C2G4C5_9GAMM</name>
<dbReference type="RefSeq" id="WP_065968838.1">
    <property type="nucleotide sequence ID" value="NZ_CP080624.1"/>
</dbReference>
<evidence type="ECO:0000313" key="11">
    <source>
        <dbReference type="EMBL" id="RCN56645.1"/>
    </source>
</evidence>
<dbReference type="GO" id="GO:0008360">
    <property type="term" value="P:regulation of cell shape"/>
    <property type="evidence" value="ECO:0007669"/>
    <property type="project" value="UniProtKB-KW"/>
</dbReference>
<comment type="similarity">
    <text evidence="7">Belongs to the MurCDEF family.</text>
</comment>
<evidence type="ECO:0000259" key="10">
    <source>
        <dbReference type="Pfam" id="PF08245"/>
    </source>
</evidence>
<dbReference type="NCBIfam" id="TIGR01087">
    <property type="entry name" value="murD"/>
    <property type="match status" value="1"/>
</dbReference>
<dbReference type="InterPro" id="IPR004101">
    <property type="entry name" value="Mur_ligase_C"/>
</dbReference>
<dbReference type="GO" id="GO:0009252">
    <property type="term" value="P:peptidoglycan biosynthetic process"/>
    <property type="evidence" value="ECO:0007669"/>
    <property type="project" value="UniProtKB-UniRule"/>
</dbReference>
<feature type="domain" description="Mur ligase central" evidence="10">
    <location>
        <begin position="109"/>
        <end position="282"/>
    </location>
</feature>
<gene>
    <name evidence="7" type="primary">murD</name>
    <name evidence="11" type="ORF">C4900_12770</name>
</gene>
<keyword evidence="7 8" id="KW-0132">Cell division</keyword>
<comment type="subcellular location">
    <subcellularLocation>
        <location evidence="1 7 8">Cytoplasm</location>
    </subcellularLocation>
</comment>
<dbReference type="PANTHER" id="PTHR43692:SF1">
    <property type="entry name" value="UDP-N-ACETYLMURAMOYLALANINE--D-GLUTAMATE LIGASE"/>
    <property type="match status" value="1"/>
</dbReference>
<protein>
    <recommendedName>
        <fullName evidence="7 8">UDP-N-acetylmuramoylalanine--D-glutamate ligase</fullName>
        <ecNumber evidence="7 8">6.3.2.9</ecNumber>
    </recommendedName>
    <alternativeName>
        <fullName evidence="7">D-glutamic acid-adding enzyme</fullName>
    </alternativeName>
    <alternativeName>
        <fullName evidence="7">UDP-N-acetylmuramoyl-L-alanyl-D-glutamate synthetase</fullName>
    </alternativeName>
</protein>
<accession>A0A1C2G4C5</accession>
<evidence type="ECO:0000256" key="2">
    <source>
        <dbReference type="ARBA" id="ARBA00004752"/>
    </source>
</evidence>
<evidence type="ECO:0000256" key="4">
    <source>
        <dbReference type="ARBA" id="ARBA00022598"/>
    </source>
</evidence>
<dbReference type="UniPathway" id="UPA00219"/>
<keyword evidence="4 7" id="KW-0436">Ligase</keyword>
<dbReference type="InterPro" id="IPR036615">
    <property type="entry name" value="Mur_ligase_C_dom_sf"/>
</dbReference>
<proteinExistence type="inferred from homology"/>
<dbReference type="SUPFAM" id="SSF51984">
    <property type="entry name" value="MurCD N-terminal domain"/>
    <property type="match status" value="1"/>
</dbReference>
<keyword evidence="7 8" id="KW-0131">Cell cycle</keyword>
<feature type="domain" description="Mur ligase C-terminal" evidence="9">
    <location>
        <begin position="304"/>
        <end position="416"/>
    </location>
</feature>
<comment type="pathway">
    <text evidence="2 7 8">Cell wall biogenesis; peptidoglycan biosynthesis.</text>
</comment>
<keyword evidence="3 7" id="KW-0963">Cytoplasm</keyword>
<dbReference type="SUPFAM" id="SSF53244">
    <property type="entry name" value="MurD-like peptide ligases, peptide-binding domain"/>
    <property type="match status" value="1"/>
</dbReference>
<dbReference type="STRING" id="163359.A9R16_07100"/>
<dbReference type="GO" id="GO:0008764">
    <property type="term" value="F:UDP-N-acetylmuramoylalanine-D-glutamate ligase activity"/>
    <property type="evidence" value="ECO:0007669"/>
    <property type="project" value="UniProtKB-UniRule"/>
</dbReference>
<comment type="caution">
    <text evidence="11">The sequence shown here is derived from an EMBL/GenBank/DDBJ whole genome shotgun (WGS) entry which is preliminary data.</text>
</comment>
<dbReference type="SUPFAM" id="SSF53623">
    <property type="entry name" value="MurD-like peptide ligases, catalytic domain"/>
    <property type="match status" value="1"/>
</dbReference>
<reference evidence="11 12" key="1">
    <citation type="submission" date="2018-02" db="EMBL/GenBank/DDBJ databases">
        <title>Insights into the biology of acidophilic members of the Acidiferrobacteraceae family derived from comparative genomic analyses.</title>
        <authorList>
            <person name="Issotta F."/>
            <person name="Thyssen C."/>
            <person name="Mena C."/>
            <person name="Moya A."/>
            <person name="Bellenberg S."/>
            <person name="Sproer C."/>
            <person name="Covarrubias P.C."/>
            <person name="Sand W."/>
            <person name="Quatrini R."/>
            <person name="Vera M."/>
        </authorList>
    </citation>
    <scope>NUCLEOTIDE SEQUENCE [LARGE SCALE GENOMIC DNA]</scope>
    <source>
        <strain evidence="12">m-1</strain>
    </source>
</reference>
<evidence type="ECO:0000256" key="3">
    <source>
        <dbReference type="ARBA" id="ARBA00022490"/>
    </source>
</evidence>
<keyword evidence="12" id="KW-1185">Reference proteome</keyword>
<dbReference type="Gene3D" id="3.90.190.20">
    <property type="entry name" value="Mur ligase, C-terminal domain"/>
    <property type="match status" value="1"/>
</dbReference>
<dbReference type="InterPro" id="IPR036565">
    <property type="entry name" value="Mur-like_cat_sf"/>
</dbReference>
<dbReference type="GO" id="GO:0071555">
    <property type="term" value="P:cell wall organization"/>
    <property type="evidence" value="ECO:0007669"/>
    <property type="project" value="UniProtKB-KW"/>
</dbReference>
<dbReference type="Pfam" id="PF08245">
    <property type="entry name" value="Mur_ligase_M"/>
    <property type="match status" value="1"/>
</dbReference>
<comment type="catalytic activity">
    <reaction evidence="7 8">
        <text>UDP-N-acetyl-alpha-D-muramoyl-L-alanine + D-glutamate + ATP = UDP-N-acetyl-alpha-D-muramoyl-L-alanyl-D-glutamate + ADP + phosphate + H(+)</text>
        <dbReference type="Rhea" id="RHEA:16429"/>
        <dbReference type="ChEBI" id="CHEBI:15378"/>
        <dbReference type="ChEBI" id="CHEBI:29986"/>
        <dbReference type="ChEBI" id="CHEBI:30616"/>
        <dbReference type="ChEBI" id="CHEBI:43474"/>
        <dbReference type="ChEBI" id="CHEBI:83898"/>
        <dbReference type="ChEBI" id="CHEBI:83900"/>
        <dbReference type="ChEBI" id="CHEBI:456216"/>
        <dbReference type="EC" id="6.3.2.9"/>
    </reaction>
</comment>
<dbReference type="HAMAP" id="MF_00639">
    <property type="entry name" value="MurD"/>
    <property type="match status" value="1"/>
</dbReference>
<dbReference type="InterPro" id="IPR005762">
    <property type="entry name" value="MurD"/>
</dbReference>
<dbReference type="Pfam" id="PF21799">
    <property type="entry name" value="MurD-like_N"/>
    <property type="match status" value="1"/>
</dbReference>
<evidence type="ECO:0000256" key="5">
    <source>
        <dbReference type="ARBA" id="ARBA00022741"/>
    </source>
</evidence>
<dbReference type="OrthoDB" id="9809796at2"/>
<dbReference type="Gene3D" id="3.40.50.720">
    <property type="entry name" value="NAD(P)-binding Rossmann-like Domain"/>
    <property type="match status" value="1"/>
</dbReference>
<organism evidence="11 12">
    <name type="scientific">Acidiferrobacter thiooxydans</name>
    <dbReference type="NCBI Taxonomy" id="163359"/>
    <lineage>
        <taxon>Bacteria</taxon>
        <taxon>Pseudomonadati</taxon>
        <taxon>Pseudomonadota</taxon>
        <taxon>Gammaproteobacteria</taxon>
        <taxon>Acidiferrobacterales</taxon>
        <taxon>Acidiferrobacteraceae</taxon>
        <taxon>Acidiferrobacter</taxon>
    </lineage>
</organism>